<dbReference type="GO" id="GO:0001671">
    <property type="term" value="F:ATPase activator activity"/>
    <property type="evidence" value="ECO:0007669"/>
    <property type="project" value="TreeGrafter"/>
</dbReference>
<keyword evidence="3" id="KW-0862">Zinc</keyword>
<dbReference type="SUPFAM" id="SSF46565">
    <property type="entry name" value="Chaperone J-domain"/>
    <property type="match status" value="1"/>
</dbReference>
<sequence>MTMDGITTHYEVLQVSSDCSGEQIKRAYHTAILQSHPDKQSVSNAVENAADFQRIHEAYQVLRDADARKRYDQMLHEKKLRSELRVSDEILLADMTYDADEKIHSYGCRCGELYVLTIEEVYEQVEIVPCDGCSLNIRVVYSTQSDAN</sequence>
<dbReference type="InterPro" id="IPR036671">
    <property type="entry name" value="DPH_MB_sf"/>
</dbReference>
<keyword evidence="4" id="KW-0408">Iron</keyword>
<dbReference type="Gene3D" id="3.10.660.10">
    <property type="entry name" value="DPH Zinc finger"/>
    <property type="match status" value="1"/>
</dbReference>
<feature type="domain" description="DPH-type MB" evidence="6">
    <location>
        <begin position="86"/>
        <end position="142"/>
    </location>
</feature>
<evidence type="ECO:0000313" key="7">
    <source>
        <dbReference type="EMBL" id="KAF0742565.1"/>
    </source>
</evidence>
<name>A0A6G0XQI4_9STRA</name>
<evidence type="ECO:0000259" key="6">
    <source>
        <dbReference type="PROSITE" id="PS51074"/>
    </source>
</evidence>
<dbReference type="InterPro" id="IPR007872">
    <property type="entry name" value="DPH_MB_dom"/>
</dbReference>
<gene>
    <name evidence="7" type="ORF">Ae201684_002467</name>
</gene>
<feature type="domain" description="J" evidence="5">
    <location>
        <begin position="8"/>
        <end position="75"/>
    </location>
</feature>
<evidence type="ECO:0000313" key="8">
    <source>
        <dbReference type="Proteomes" id="UP000481153"/>
    </source>
</evidence>
<evidence type="ECO:0000256" key="1">
    <source>
        <dbReference type="ARBA" id="ARBA00006169"/>
    </source>
</evidence>
<dbReference type="SUPFAM" id="SSF144217">
    <property type="entry name" value="CSL zinc finger"/>
    <property type="match status" value="1"/>
</dbReference>
<proteinExistence type="inferred from homology"/>
<dbReference type="PROSITE" id="PS51074">
    <property type="entry name" value="DPH_MB"/>
    <property type="match status" value="1"/>
</dbReference>
<evidence type="ECO:0008006" key="9">
    <source>
        <dbReference type="Google" id="ProtNLM"/>
    </source>
</evidence>
<dbReference type="InterPro" id="IPR001623">
    <property type="entry name" value="DnaJ_domain"/>
</dbReference>
<comment type="caution">
    <text evidence="7">The sequence shown here is derived from an EMBL/GenBank/DDBJ whole genome shotgun (WGS) entry which is preliminary data.</text>
</comment>
<dbReference type="SMART" id="SM00271">
    <property type="entry name" value="DnaJ"/>
    <property type="match status" value="1"/>
</dbReference>
<dbReference type="Pfam" id="PF05207">
    <property type="entry name" value="Zn_ribbon_CSL"/>
    <property type="match status" value="1"/>
</dbReference>
<dbReference type="InterPro" id="IPR018253">
    <property type="entry name" value="DnaJ_domain_CS"/>
</dbReference>
<keyword evidence="8" id="KW-1185">Reference proteome</keyword>
<accession>A0A6G0XQI4</accession>
<dbReference type="PROSITE" id="PS50076">
    <property type="entry name" value="DNAJ_2"/>
    <property type="match status" value="1"/>
</dbReference>
<dbReference type="Gene3D" id="1.10.287.110">
    <property type="entry name" value="DnaJ domain"/>
    <property type="match status" value="1"/>
</dbReference>
<protein>
    <recommendedName>
        <fullName evidence="9">Diphthamide biosynthesis protein 4</fullName>
    </recommendedName>
</protein>
<dbReference type="EMBL" id="VJMJ01000026">
    <property type="protein sequence ID" value="KAF0742565.1"/>
    <property type="molecule type" value="Genomic_DNA"/>
</dbReference>
<dbReference type="AlphaFoldDB" id="A0A6G0XQI4"/>
<dbReference type="GO" id="GO:0008198">
    <property type="term" value="F:ferrous iron binding"/>
    <property type="evidence" value="ECO:0007669"/>
    <property type="project" value="TreeGrafter"/>
</dbReference>
<dbReference type="Pfam" id="PF00226">
    <property type="entry name" value="DnaJ"/>
    <property type="match status" value="1"/>
</dbReference>
<dbReference type="CDD" id="cd06257">
    <property type="entry name" value="DnaJ"/>
    <property type="match status" value="1"/>
</dbReference>
<dbReference type="PANTHER" id="PTHR45255:SF1">
    <property type="entry name" value="DNAJ HOMOLOG SUBFAMILY C MEMBER 24"/>
    <property type="match status" value="1"/>
</dbReference>
<evidence type="ECO:0000256" key="2">
    <source>
        <dbReference type="ARBA" id="ARBA00022723"/>
    </source>
</evidence>
<organism evidence="7 8">
    <name type="scientific">Aphanomyces euteiches</name>
    <dbReference type="NCBI Taxonomy" id="100861"/>
    <lineage>
        <taxon>Eukaryota</taxon>
        <taxon>Sar</taxon>
        <taxon>Stramenopiles</taxon>
        <taxon>Oomycota</taxon>
        <taxon>Saprolegniomycetes</taxon>
        <taxon>Saprolegniales</taxon>
        <taxon>Verrucalvaceae</taxon>
        <taxon>Aphanomyces</taxon>
    </lineage>
</organism>
<dbReference type="PROSITE" id="PS00636">
    <property type="entry name" value="DNAJ_1"/>
    <property type="match status" value="1"/>
</dbReference>
<comment type="similarity">
    <text evidence="1">Belongs to the DPH4 family.</text>
</comment>
<evidence type="ECO:0000256" key="3">
    <source>
        <dbReference type="ARBA" id="ARBA00022833"/>
    </source>
</evidence>
<dbReference type="VEuPathDB" id="FungiDB:AeMF1_012212"/>
<dbReference type="PANTHER" id="PTHR45255">
    <property type="entry name" value="DNAJ HOMOLOG SUBFAMILY C MEMBER 24"/>
    <property type="match status" value="1"/>
</dbReference>
<dbReference type="InterPro" id="IPR036869">
    <property type="entry name" value="J_dom_sf"/>
</dbReference>
<keyword evidence="2" id="KW-0479">Metal-binding</keyword>
<reference evidence="7 8" key="1">
    <citation type="submission" date="2019-07" db="EMBL/GenBank/DDBJ databases">
        <title>Genomics analysis of Aphanomyces spp. identifies a new class of oomycete effector associated with host adaptation.</title>
        <authorList>
            <person name="Gaulin E."/>
        </authorList>
    </citation>
    <scope>NUCLEOTIDE SEQUENCE [LARGE SCALE GENOMIC DNA]</scope>
    <source>
        <strain evidence="7 8">ATCC 201684</strain>
    </source>
</reference>
<evidence type="ECO:0000259" key="5">
    <source>
        <dbReference type="PROSITE" id="PS50076"/>
    </source>
</evidence>
<dbReference type="Proteomes" id="UP000481153">
    <property type="component" value="Unassembled WGS sequence"/>
</dbReference>
<evidence type="ECO:0000256" key="4">
    <source>
        <dbReference type="ARBA" id="ARBA00023004"/>
    </source>
</evidence>
<dbReference type="PRINTS" id="PR00625">
    <property type="entry name" value="JDOMAIN"/>
</dbReference>